<dbReference type="KEGG" id="mme:Marme_2155"/>
<name>F2K4K5_MARM1</name>
<dbReference type="InterPro" id="IPR036291">
    <property type="entry name" value="NAD(P)-bd_dom_sf"/>
</dbReference>
<dbReference type="PANTHER" id="PTHR11092">
    <property type="entry name" value="SUGAR NUCLEOTIDE EPIMERASE RELATED"/>
    <property type="match status" value="1"/>
</dbReference>
<protein>
    <recommendedName>
        <fullName evidence="6">NAD-dependent epimerase/dehydratase</fullName>
    </recommendedName>
</protein>
<evidence type="ECO:0008006" key="6">
    <source>
        <dbReference type="Google" id="ProtNLM"/>
    </source>
</evidence>
<organism evidence="4 5">
    <name type="scientific">Marinomonas mediterranea (strain ATCC 700492 / JCM 21426 / NBRC 103028 / MMB-1)</name>
    <dbReference type="NCBI Taxonomy" id="717774"/>
    <lineage>
        <taxon>Bacteria</taxon>
        <taxon>Pseudomonadati</taxon>
        <taxon>Pseudomonadota</taxon>
        <taxon>Gammaproteobacteria</taxon>
        <taxon>Oceanospirillales</taxon>
        <taxon>Oceanospirillaceae</taxon>
        <taxon>Marinomonas</taxon>
    </lineage>
</organism>
<evidence type="ECO:0000259" key="3">
    <source>
        <dbReference type="Pfam" id="PF08338"/>
    </source>
</evidence>
<proteinExistence type="inferred from homology"/>
<evidence type="ECO:0000313" key="4">
    <source>
        <dbReference type="EMBL" id="ADZ91398.1"/>
    </source>
</evidence>
<dbReference type="InterPro" id="IPR010099">
    <property type="entry name" value="SDR39U1"/>
</dbReference>
<dbReference type="AlphaFoldDB" id="F2K4K5"/>
<feature type="domain" description="NAD-dependent epimerase/dehydratase" evidence="2">
    <location>
        <begin position="3"/>
        <end position="208"/>
    </location>
</feature>
<dbReference type="eggNOG" id="COG1090">
    <property type="taxonomic scope" value="Bacteria"/>
</dbReference>
<dbReference type="OrthoDB" id="9801773at2"/>
<dbReference type="NCBIfam" id="TIGR01777">
    <property type="entry name" value="yfcH"/>
    <property type="match status" value="1"/>
</dbReference>
<keyword evidence="5" id="KW-1185">Reference proteome</keyword>
<dbReference type="HOGENOM" id="CLU_047373_1_0_6"/>
<dbReference type="Gene3D" id="3.40.50.720">
    <property type="entry name" value="NAD(P)-binding Rossmann-like Domain"/>
    <property type="match status" value="1"/>
</dbReference>
<dbReference type="InterPro" id="IPR001509">
    <property type="entry name" value="Epimerase_deHydtase"/>
</dbReference>
<evidence type="ECO:0000313" key="5">
    <source>
        <dbReference type="Proteomes" id="UP000001062"/>
    </source>
</evidence>
<dbReference type="SUPFAM" id="SSF51735">
    <property type="entry name" value="NAD(P)-binding Rossmann-fold domains"/>
    <property type="match status" value="1"/>
</dbReference>
<sequence>MNILITGCTGFVGRELIKALLRVQNTTNTISLYGLVRRKNHNLEPKVKPITLDQIADHSFDVLINLAGESIAEKRWSESRKRALYESRVSLTEAIYERMNTSPKVVISMSAVGYYGYDDSVRFSEETPPKGGFTHDLCRQWEQSALAFESKGSRVCVLRLGVVLGCGGALQQMLIPYKLCLGGKIGTGAQGFPWVHIDDASNVIVNSISDDRYTGSINLVAPEQVNQAQFAKSFAKSLNRPILMPTPAIALKMLFGEMSELLTKGQFVLPNRLEKIGYSFKYDTLDSALVECSKHLSFSKST</sequence>
<dbReference type="InterPro" id="IPR013549">
    <property type="entry name" value="DUF1731"/>
</dbReference>
<dbReference type="Pfam" id="PF08338">
    <property type="entry name" value="DUF1731"/>
    <property type="match status" value="1"/>
</dbReference>
<evidence type="ECO:0000256" key="1">
    <source>
        <dbReference type="ARBA" id="ARBA00009353"/>
    </source>
</evidence>
<gene>
    <name evidence="4" type="ordered locus">Marme_2155</name>
</gene>
<dbReference type="PANTHER" id="PTHR11092:SF0">
    <property type="entry name" value="EPIMERASE FAMILY PROTEIN SDR39U1"/>
    <property type="match status" value="1"/>
</dbReference>
<dbReference type="Proteomes" id="UP000001062">
    <property type="component" value="Chromosome"/>
</dbReference>
<dbReference type="Pfam" id="PF01370">
    <property type="entry name" value="Epimerase"/>
    <property type="match status" value="1"/>
</dbReference>
<reference evidence="4 5" key="1">
    <citation type="journal article" date="2012" name="Stand. Genomic Sci.">
        <title>Complete genome sequence of the melanogenic marine bacterium Marinomonas mediterranea type strain (MMB-1(T)).</title>
        <authorList>
            <person name="Lucas-Elio P."/>
            <person name="Goodwin L."/>
            <person name="Woyke T."/>
            <person name="Pitluck S."/>
            <person name="Nolan M."/>
            <person name="Kyrpides N.C."/>
            <person name="Detter J.C."/>
            <person name="Copeland A."/>
            <person name="Teshima H."/>
            <person name="Bruce D."/>
            <person name="Detter C."/>
            <person name="Tapia R."/>
            <person name="Han S."/>
            <person name="Land M.L."/>
            <person name="Ivanova N."/>
            <person name="Mikhailova N."/>
            <person name="Johnston A.W."/>
            <person name="Sanchez-Amat A."/>
        </authorList>
    </citation>
    <scope>NUCLEOTIDE SEQUENCE [LARGE SCALE GENOMIC DNA]</scope>
    <source>
        <strain evidence="5">ATCC 700492 / JCM 21426 / NBRC 103028 / MMB-1</strain>
    </source>
</reference>
<dbReference type="EMBL" id="CP002583">
    <property type="protein sequence ID" value="ADZ91398.1"/>
    <property type="molecule type" value="Genomic_DNA"/>
</dbReference>
<feature type="domain" description="DUF1731" evidence="3">
    <location>
        <begin position="246"/>
        <end position="290"/>
    </location>
</feature>
<dbReference type="RefSeq" id="WP_013661303.1">
    <property type="nucleotide sequence ID" value="NC_015276.1"/>
</dbReference>
<evidence type="ECO:0000259" key="2">
    <source>
        <dbReference type="Pfam" id="PF01370"/>
    </source>
</evidence>
<dbReference type="STRING" id="717774.Marme_2155"/>
<accession>F2K4K5</accession>
<dbReference type="PATRIC" id="fig|717774.3.peg.2220"/>
<comment type="similarity">
    <text evidence="1">Belongs to the NAD(P)-dependent epimerase/dehydratase family. SDR39U1 subfamily.</text>
</comment>